<feature type="transmembrane region" description="Helical" evidence="2">
    <location>
        <begin position="124"/>
        <end position="142"/>
    </location>
</feature>
<feature type="region of interest" description="Disordered" evidence="1">
    <location>
        <begin position="1"/>
        <end position="30"/>
    </location>
</feature>
<keyword evidence="2" id="KW-0812">Transmembrane</keyword>
<dbReference type="Proteomes" id="UP000239209">
    <property type="component" value="Unassembled WGS sequence"/>
</dbReference>
<accession>A0A2T0SFM9</accession>
<keyword evidence="4" id="KW-1185">Reference proteome</keyword>
<proteinExistence type="predicted"/>
<feature type="transmembrane region" description="Helical" evidence="2">
    <location>
        <begin position="59"/>
        <end position="78"/>
    </location>
</feature>
<feature type="transmembrane region" description="Helical" evidence="2">
    <location>
        <begin position="90"/>
        <end position="109"/>
    </location>
</feature>
<organism evidence="3 4">
    <name type="scientific">Pseudosporangium ferrugineum</name>
    <dbReference type="NCBI Taxonomy" id="439699"/>
    <lineage>
        <taxon>Bacteria</taxon>
        <taxon>Bacillati</taxon>
        <taxon>Actinomycetota</taxon>
        <taxon>Actinomycetes</taxon>
        <taxon>Micromonosporales</taxon>
        <taxon>Micromonosporaceae</taxon>
        <taxon>Pseudosporangium</taxon>
    </lineage>
</organism>
<comment type="caution">
    <text evidence="3">The sequence shown here is derived from an EMBL/GenBank/DDBJ whole genome shotgun (WGS) entry which is preliminary data.</text>
</comment>
<name>A0A2T0SFM9_9ACTN</name>
<evidence type="ECO:0000256" key="2">
    <source>
        <dbReference type="SAM" id="Phobius"/>
    </source>
</evidence>
<gene>
    <name evidence="3" type="ORF">CLV70_102364</name>
</gene>
<evidence type="ECO:0000313" key="3">
    <source>
        <dbReference type="EMBL" id="PRY32153.1"/>
    </source>
</evidence>
<evidence type="ECO:0000313" key="4">
    <source>
        <dbReference type="Proteomes" id="UP000239209"/>
    </source>
</evidence>
<dbReference type="EMBL" id="PVZG01000002">
    <property type="protein sequence ID" value="PRY32153.1"/>
    <property type="molecule type" value="Genomic_DNA"/>
</dbReference>
<dbReference type="AlphaFoldDB" id="A0A2T0SFM9"/>
<sequence>MSNAVNSGPGLPMEKGVEGEPVSSRAGPSRALAGRPATVTLGVASALVLAAYLAGPAPLRAAMLLVSSTVAILALGAGVRLNRLTDRRPWTLAAVGLALLTVVNAWWYLSDRVSGWSTGGLTDLLQIAGYLAMLSAILLVVVRHAPHDGGGVIDAAVVGVAVAAPLWEFVMRPRLLAAGHSTV</sequence>
<evidence type="ECO:0000256" key="1">
    <source>
        <dbReference type="SAM" id="MobiDB-lite"/>
    </source>
</evidence>
<keyword evidence="2" id="KW-0472">Membrane</keyword>
<feature type="transmembrane region" description="Helical" evidence="2">
    <location>
        <begin position="149"/>
        <end position="167"/>
    </location>
</feature>
<keyword evidence="2" id="KW-1133">Transmembrane helix</keyword>
<protein>
    <submittedName>
        <fullName evidence="3">Uncharacterized protein</fullName>
    </submittedName>
</protein>
<feature type="transmembrane region" description="Helical" evidence="2">
    <location>
        <begin position="32"/>
        <end position="53"/>
    </location>
</feature>
<reference evidence="3 4" key="1">
    <citation type="submission" date="2018-03" db="EMBL/GenBank/DDBJ databases">
        <title>Genomic Encyclopedia of Archaeal and Bacterial Type Strains, Phase II (KMG-II): from individual species to whole genera.</title>
        <authorList>
            <person name="Goeker M."/>
        </authorList>
    </citation>
    <scope>NUCLEOTIDE SEQUENCE [LARGE SCALE GENOMIC DNA]</scope>
    <source>
        <strain evidence="3 4">DSM 45348</strain>
    </source>
</reference>